<dbReference type="Proteomes" id="UP000435877">
    <property type="component" value="Unassembled WGS sequence"/>
</dbReference>
<keyword evidence="3" id="KW-1185">Reference proteome</keyword>
<gene>
    <name evidence="1" type="ORF">IHBHHGIJ_02591</name>
    <name evidence="2" type="ORF">KFEGEMFD_02778</name>
</gene>
<dbReference type="AlphaFoldDB" id="A0A5S9Q5W4"/>
<sequence>MPLAQASSNAPADIVVTMTNKIASNFNGRYGLRSTLL</sequence>
<name>A0A5S9Q5W4_9GAMM</name>
<proteinExistence type="predicted"/>
<accession>A0A5S9Q5W4</accession>
<evidence type="ECO:0000313" key="4">
    <source>
        <dbReference type="Proteomes" id="UP000439591"/>
    </source>
</evidence>
<dbReference type="EMBL" id="CACSIK010000001">
    <property type="protein sequence ID" value="CAA0094338.1"/>
    <property type="molecule type" value="Genomic_DNA"/>
</dbReference>
<protein>
    <submittedName>
        <fullName evidence="2">Uncharacterized protein</fullName>
    </submittedName>
</protein>
<reference evidence="3 4" key="1">
    <citation type="submission" date="2019-11" db="EMBL/GenBank/DDBJ databases">
        <authorList>
            <person name="Holert J."/>
        </authorList>
    </citation>
    <scope>NUCLEOTIDE SEQUENCE [LARGE SCALE GENOMIC DNA]</scope>
    <source>
        <strain evidence="2">BC3_2A</strain>
        <strain evidence="1">SB11_1A</strain>
    </source>
</reference>
<evidence type="ECO:0000313" key="3">
    <source>
        <dbReference type="Proteomes" id="UP000435877"/>
    </source>
</evidence>
<dbReference type="EMBL" id="CACSIM010000004">
    <property type="protein sequence ID" value="CAA0112411.1"/>
    <property type="molecule type" value="Genomic_DNA"/>
</dbReference>
<evidence type="ECO:0000313" key="2">
    <source>
        <dbReference type="EMBL" id="CAA0112411.1"/>
    </source>
</evidence>
<dbReference type="Proteomes" id="UP000439591">
    <property type="component" value="Unassembled WGS sequence"/>
</dbReference>
<evidence type="ECO:0000313" key="1">
    <source>
        <dbReference type="EMBL" id="CAA0094338.1"/>
    </source>
</evidence>
<organism evidence="2 4">
    <name type="scientific">Zhongshania aliphaticivorans</name>
    <dbReference type="NCBI Taxonomy" id="1470434"/>
    <lineage>
        <taxon>Bacteria</taxon>
        <taxon>Pseudomonadati</taxon>
        <taxon>Pseudomonadota</taxon>
        <taxon>Gammaproteobacteria</taxon>
        <taxon>Cellvibrionales</taxon>
        <taxon>Spongiibacteraceae</taxon>
        <taxon>Zhongshania</taxon>
    </lineage>
</organism>